<dbReference type="InterPro" id="IPR002925">
    <property type="entry name" value="Dienelactn_hydro"/>
</dbReference>
<dbReference type="STRING" id="329046.A0A1Y2CPD5"/>
<dbReference type="Gene3D" id="3.40.50.1820">
    <property type="entry name" value="alpha/beta hydrolase"/>
    <property type="match status" value="1"/>
</dbReference>
<organism evidence="2 3">
    <name type="scientific">Rhizoclosmatium globosum</name>
    <dbReference type="NCBI Taxonomy" id="329046"/>
    <lineage>
        <taxon>Eukaryota</taxon>
        <taxon>Fungi</taxon>
        <taxon>Fungi incertae sedis</taxon>
        <taxon>Chytridiomycota</taxon>
        <taxon>Chytridiomycota incertae sedis</taxon>
        <taxon>Chytridiomycetes</taxon>
        <taxon>Chytridiales</taxon>
        <taxon>Chytriomycetaceae</taxon>
        <taxon>Rhizoclosmatium</taxon>
    </lineage>
</organism>
<dbReference type="InterPro" id="IPR029058">
    <property type="entry name" value="AB_hydrolase_fold"/>
</dbReference>
<keyword evidence="2" id="KW-0378">Hydrolase</keyword>
<dbReference type="PANTHER" id="PTHR17630">
    <property type="entry name" value="DIENELACTONE HYDROLASE"/>
    <property type="match status" value="1"/>
</dbReference>
<comment type="caution">
    <text evidence="2">The sequence shown here is derived from an EMBL/GenBank/DDBJ whole genome shotgun (WGS) entry which is preliminary data.</text>
</comment>
<evidence type="ECO:0000259" key="1">
    <source>
        <dbReference type="Pfam" id="PF01738"/>
    </source>
</evidence>
<dbReference type="EMBL" id="MCGO01000010">
    <property type="protein sequence ID" value="ORY48909.1"/>
    <property type="molecule type" value="Genomic_DNA"/>
</dbReference>
<dbReference type="Pfam" id="PF01738">
    <property type="entry name" value="DLH"/>
    <property type="match status" value="1"/>
</dbReference>
<accession>A0A1Y2CPD5</accession>
<dbReference type="GO" id="GO:0016787">
    <property type="term" value="F:hydrolase activity"/>
    <property type="evidence" value="ECO:0007669"/>
    <property type="project" value="UniProtKB-KW"/>
</dbReference>
<dbReference type="SUPFAM" id="SSF53474">
    <property type="entry name" value="alpha/beta-Hydrolases"/>
    <property type="match status" value="1"/>
</dbReference>
<dbReference type="OrthoDB" id="17560at2759"/>
<dbReference type="AlphaFoldDB" id="A0A1Y2CPD5"/>
<protein>
    <submittedName>
        <fullName evidence="2">Alpha/beta-hydrolase</fullName>
    </submittedName>
</protein>
<gene>
    <name evidence="2" type="ORF">BCR33DRAFT_847613</name>
</gene>
<sequence length="278" mass="30607">MTSIACCGGSEDTALLANLIGNEESIANTPCYVAYPKQQISPSTCVVIGSDVFGYKLINTRAIADKFASEGHLAVIPDLFGGTEPPSNLMVSIDNLFNNKCSVFAKIYAFSRFMWYLPLFFYRNRRTTGAITIDRVIAELRAKRGIKKVAFQGYCWGGAIAVILAKNPNSGIDVACSADPGVIKLPEDVQQIVKPIYFVLAGEDITIKEHHRKIIEETLSGKDKSLSDGFFYKVDWFKGATHGFAVRGKESDPVVSNMRQEAFQNALSFFTTVFNKLS</sequence>
<dbReference type="PANTHER" id="PTHR17630:SF44">
    <property type="entry name" value="PROTEIN AIM2"/>
    <property type="match status" value="1"/>
</dbReference>
<dbReference type="Proteomes" id="UP000193642">
    <property type="component" value="Unassembled WGS sequence"/>
</dbReference>
<evidence type="ECO:0000313" key="3">
    <source>
        <dbReference type="Proteomes" id="UP000193642"/>
    </source>
</evidence>
<proteinExistence type="predicted"/>
<reference evidence="2 3" key="1">
    <citation type="submission" date="2016-07" db="EMBL/GenBank/DDBJ databases">
        <title>Pervasive Adenine N6-methylation of Active Genes in Fungi.</title>
        <authorList>
            <consortium name="DOE Joint Genome Institute"/>
            <person name="Mondo S.J."/>
            <person name="Dannebaum R.O."/>
            <person name="Kuo R.C."/>
            <person name="Labutti K."/>
            <person name="Haridas S."/>
            <person name="Kuo A."/>
            <person name="Salamov A."/>
            <person name="Ahrendt S.R."/>
            <person name="Lipzen A."/>
            <person name="Sullivan W."/>
            <person name="Andreopoulos W.B."/>
            <person name="Clum A."/>
            <person name="Lindquist E."/>
            <person name="Daum C."/>
            <person name="Ramamoorthy G.K."/>
            <person name="Gryganskyi A."/>
            <person name="Culley D."/>
            <person name="Magnuson J.K."/>
            <person name="James T.Y."/>
            <person name="O'Malley M.A."/>
            <person name="Stajich J.E."/>
            <person name="Spatafora J.W."/>
            <person name="Visel A."/>
            <person name="Grigoriev I.V."/>
        </authorList>
    </citation>
    <scope>NUCLEOTIDE SEQUENCE [LARGE SCALE GENOMIC DNA]</scope>
    <source>
        <strain evidence="2 3">JEL800</strain>
    </source>
</reference>
<keyword evidence="3" id="KW-1185">Reference proteome</keyword>
<feature type="domain" description="Dienelactone hydrolase" evidence="1">
    <location>
        <begin position="31"/>
        <end position="273"/>
    </location>
</feature>
<evidence type="ECO:0000313" key="2">
    <source>
        <dbReference type="EMBL" id="ORY48909.1"/>
    </source>
</evidence>
<name>A0A1Y2CPD5_9FUNG</name>